<dbReference type="GO" id="GO:0051082">
    <property type="term" value="F:unfolded protein binding"/>
    <property type="evidence" value="ECO:0007669"/>
    <property type="project" value="InterPro"/>
</dbReference>
<gene>
    <name evidence="11" type="ORF">D8674_033966</name>
</gene>
<dbReference type="CDD" id="cd01374">
    <property type="entry name" value="KISc_CENP_E"/>
    <property type="match status" value="1"/>
</dbReference>
<dbReference type="Gene3D" id="3.40.850.10">
    <property type="entry name" value="Kinesin motor domain"/>
    <property type="match status" value="1"/>
</dbReference>
<feature type="domain" description="Kinesin motor" evidence="10">
    <location>
        <begin position="82"/>
        <end position="401"/>
    </location>
</feature>
<dbReference type="PANTHER" id="PTHR47968:SF33">
    <property type="entry name" value="KINESIN-LIKE PROTEIN KIN-7C, MITOCHONDRIAL ISOFORM X1"/>
    <property type="match status" value="1"/>
</dbReference>
<dbReference type="GO" id="GO:0005524">
    <property type="term" value="F:ATP binding"/>
    <property type="evidence" value="ECO:0007669"/>
    <property type="project" value="UniProtKB-UniRule"/>
</dbReference>
<keyword evidence="12" id="KW-1185">Reference proteome</keyword>
<evidence type="ECO:0000256" key="5">
    <source>
        <dbReference type="ARBA" id="ARBA00023054"/>
    </source>
</evidence>
<dbReference type="GO" id="GO:0007018">
    <property type="term" value="P:microtubule-based movement"/>
    <property type="evidence" value="ECO:0007669"/>
    <property type="project" value="InterPro"/>
</dbReference>
<sequence length="1639" mass="182190">MFSGTTSSSRSQRSSISPFRSRKSSGPTKPPTPSPRPATPSSSTTSSRHPISKPSLSPASSSASPNPPSLPSPPDVSNSKENVTVTVRFRPLSAREINKGDEIAWYADGDYTVRNESNSSIAYGFDKVFGPATTTRHVYDVAAQHVVSGVMQGINGTVFAYGVTSSGKTHTMHGEQKSPGIIPLAVKDVFGIIQETPGREFLLRVSYLEIYNEVINDLLDPTGQNLRIREDAQGTYVEAIKEEVVLSPAHALSLIATGEEHRHVGSNNFNLLSSRSHTIFTLTIESSPCGENHDKEDVTLSQLHLIDLAGSESSKTETTGLRRREGSYINKSLLTLGTVISKLTDGKATHVPYRDSKLTRLLQSSLSGHGRVSLICTVTPASSNSEETHNTLKFAHRSKHVELKASQNKIVDEKSLIKKYQKEISSLKQELQQLRRGMMENPNMTPTIQEDLVNLKLQLEAGQVKLRSRLEEEEEAKAALMGRIQRLTKLILVSTKNTIPPSISERPSHRRRHSFGEDELAYLPDKKREYLVDDDAGSYASEISVEGRDEITNLDELVKDYKRNKKRGMLGWFKLKKPENFVGLSSSGDSESSTSGSPAACSISSQNRVKFSDVKDGKRNSVSRKGDDYTIINPCPERTQAGDLFGAGCRLPRTGFTITDQIELLREQVKMLAGEVALCTSSLKRLSEQAATNPEDSQLKEQMQKLKEEISEKKLQICVLEQRMIGSLERSPQMSNNIEMSQALSKLTTQLNEKTFELEIKSADNRILQEQLQIKISENAEMQETILLLRQQLSSQQIADSEATRLETYPKELVQKNNEKRDRFGLCQETCADENTPTSVMSLNRIFSLDDSKDCNKDAYLNSQIHVQASEIEDLKQDKVRLSEEKEGLEVQNMKLSEEASYAKELAAAAAVELRNLAQEVTKLSYENAKLTGDLAAAKEVQCRSNCQRSTSYDFKRNGLNGPRGHKRPEDVVLVEELQRELSARCQREASLEKELSERDQTEDDLRRMLDKVKQREVDLENELANMWVLVAQLRKSGINSEDVSLDGVHLSESSRTRVKNGFLPSNGHSDVIFKDDGIPENLNEMGTLENLRTSYQKERRRCKELECYISRLKGEDVAGLDVTTLEELQNLHVEAITKICHAKHFSQTDNAKRRVHPFFPSSHENSSDESTSALLAGIALETIADELRLSCHSRFMQPVCSRDGSGALPYKNIIYITIICIIVTDNVTVVTFKIVAGFIKMLTGLQTRVRADTQVQGENRVIRSLKFCLGVNSTRSITLDPSKVTASVDIEVKTHGWVAYVDGQSTLEHAASLVNTGMSTQLPYFPSSFFCEVGEDTEKKTMHGLHSFRCISLQRMRRHDPSSPRGLKSVDCIFNVSSPRFSKSSSPKSRTPSPSLKKTKSRKSWPDSAVPSPATPTTPGCTTKSSDCTPAHPFLSKSESRKSPAPIMFSNSSGMLKPPAIEKQLECTLEELCFGCQKKMKVTRAIVKDTGQLAQEDELVTIQVEPGWKKGTKITFEGLGTERPGAYPADIIFVISEKRHPLFRREGDDLELALEIPLVEALTGCIISIPLLGGDQMKLTIDDIIYPGYEKIISGQGMAVSKDEGKRGNLKVTFLVDFPTALTHEQRLDVQTILEDYD</sequence>
<comment type="caution">
    <text evidence="11">The sequence shown here is derived from an EMBL/GenBank/DDBJ whole genome shotgun (WGS) entry which is preliminary data.</text>
</comment>
<dbReference type="SUPFAM" id="SSF49493">
    <property type="entry name" value="HSP40/DnaJ peptide-binding domain"/>
    <property type="match status" value="2"/>
</dbReference>
<feature type="binding site" evidence="7">
    <location>
        <begin position="162"/>
        <end position="169"/>
    </location>
    <ligand>
        <name>ATP</name>
        <dbReference type="ChEBI" id="CHEBI:30616"/>
    </ligand>
</feature>
<dbReference type="GO" id="GO:0003777">
    <property type="term" value="F:microtubule motor activity"/>
    <property type="evidence" value="ECO:0007669"/>
    <property type="project" value="InterPro"/>
</dbReference>
<feature type="compositionally biased region" description="Low complexity" evidence="9">
    <location>
        <begin position="7"/>
        <end position="27"/>
    </location>
</feature>
<evidence type="ECO:0000313" key="12">
    <source>
        <dbReference type="Proteomes" id="UP000327157"/>
    </source>
</evidence>
<feature type="region of interest" description="Disordered" evidence="9">
    <location>
        <begin position="1"/>
        <end position="82"/>
    </location>
</feature>
<dbReference type="InterPro" id="IPR001752">
    <property type="entry name" value="Kinesin_motor_dom"/>
</dbReference>
<keyword evidence="2" id="KW-0493">Microtubule</keyword>
<feature type="compositionally biased region" description="Low complexity" evidence="9">
    <location>
        <begin position="39"/>
        <end position="64"/>
    </location>
</feature>
<dbReference type="GO" id="GO:0008017">
    <property type="term" value="F:microtubule binding"/>
    <property type="evidence" value="ECO:0007669"/>
    <property type="project" value="InterPro"/>
</dbReference>
<evidence type="ECO:0000256" key="3">
    <source>
        <dbReference type="ARBA" id="ARBA00022741"/>
    </source>
</evidence>
<feature type="coiled-coil region" evidence="8">
    <location>
        <begin position="1089"/>
        <end position="1116"/>
    </location>
</feature>
<dbReference type="Pfam" id="PF00225">
    <property type="entry name" value="Kinesin"/>
    <property type="match status" value="1"/>
</dbReference>
<dbReference type="Proteomes" id="UP000327157">
    <property type="component" value="Chromosome 8"/>
</dbReference>
<comment type="similarity">
    <text evidence="1">Belongs to the TRAFAC class myosin-kinesin ATPase superfamily. Kinesin family. KIN-7 subfamily.</text>
</comment>
<dbReference type="EMBL" id="SMOL01000148">
    <property type="protein sequence ID" value="KAB2629171.1"/>
    <property type="molecule type" value="Genomic_DNA"/>
</dbReference>
<evidence type="ECO:0000256" key="9">
    <source>
        <dbReference type="SAM" id="MobiDB-lite"/>
    </source>
</evidence>
<dbReference type="PROSITE" id="PS50067">
    <property type="entry name" value="KINESIN_MOTOR_2"/>
    <property type="match status" value="1"/>
</dbReference>
<evidence type="ECO:0000313" key="11">
    <source>
        <dbReference type="EMBL" id="KAB2629171.1"/>
    </source>
</evidence>
<dbReference type="PRINTS" id="PR00380">
    <property type="entry name" value="KINESINHEAVY"/>
</dbReference>
<evidence type="ECO:0000256" key="1">
    <source>
        <dbReference type="ARBA" id="ARBA00007310"/>
    </source>
</evidence>
<evidence type="ECO:0000256" key="6">
    <source>
        <dbReference type="ARBA" id="ARBA00023175"/>
    </source>
</evidence>
<name>A0A5N5HSD7_9ROSA</name>
<dbReference type="Pfam" id="PF01556">
    <property type="entry name" value="DnaJ_C"/>
    <property type="match status" value="1"/>
</dbReference>
<dbReference type="FunFam" id="2.60.260.20:FF:000015">
    <property type="entry name" value="Heat shock protein 40"/>
    <property type="match status" value="1"/>
</dbReference>
<reference evidence="11 12" key="3">
    <citation type="submission" date="2019-11" db="EMBL/GenBank/DDBJ databases">
        <title>A de novo genome assembly of a pear dwarfing rootstock.</title>
        <authorList>
            <person name="Wang F."/>
            <person name="Wang J."/>
            <person name="Li S."/>
            <person name="Zhang Y."/>
            <person name="Fang M."/>
            <person name="Ma L."/>
            <person name="Zhao Y."/>
            <person name="Jiang S."/>
        </authorList>
    </citation>
    <scope>NUCLEOTIDE SEQUENCE [LARGE SCALE GENOMIC DNA]</scope>
    <source>
        <strain evidence="11">S2</strain>
        <tissue evidence="11">Leaf</tissue>
    </source>
</reference>
<reference evidence="12" key="2">
    <citation type="submission" date="2019-10" db="EMBL/GenBank/DDBJ databases">
        <title>A de novo genome assembly of a pear dwarfing rootstock.</title>
        <authorList>
            <person name="Wang F."/>
            <person name="Wang J."/>
            <person name="Li S."/>
            <person name="Zhang Y."/>
            <person name="Fang M."/>
            <person name="Ma L."/>
            <person name="Zhao Y."/>
            <person name="Jiang S."/>
        </authorList>
    </citation>
    <scope>NUCLEOTIDE SEQUENCE [LARGE SCALE GENOMIC DNA]</scope>
</reference>
<organism evidence="11 12">
    <name type="scientific">Pyrus ussuriensis x Pyrus communis</name>
    <dbReference type="NCBI Taxonomy" id="2448454"/>
    <lineage>
        <taxon>Eukaryota</taxon>
        <taxon>Viridiplantae</taxon>
        <taxon>Streptophyta</taxon>
        <taxon>Embryophyta</taxon>
        <taxon>Tracheophyta</taxon>
        <taxon>Spermatophyta</taxon>
        <taxon>Magnoliopsida</taxon>
        <taxon>eudicotyledons</taxon>
        <taxon>Gunneridae</taxon>
        <taxon>Pentapetalae</taxon>
        <taxon>rosids</taxon>
        <taxon>fabids</taxon>
        <taxon>Rosales</taxon>
        <taxon>Rosaceae</taxon>
        <taxon>Amygdaloideae</taxon>
        <taxon>Maleae</taxon>
        <taxon>Pyrus</taxon>
    </lineage>
</organism>
<feature type="region of interest" description="Disordered" evidence="9">
    <location>
        <begin position="1380"/>
        <end position="1456"/>
    </location>
</feature>
<dbReference type="Gene3D" id="2.60.260.20">
    <property type="entry name" value="Urease metallochaperone UreE, N-terminal domain"/>
    <property type="match status" value="2"/>
</dbReference>
<keyword evidence="6 7" id="KW-0505">Motor protein</keyword>
<proteinExistence type="inferred from homology"/>
<evidence type="ECO:0000256" key="8">
    <source>
        <dbReference type="SAM" id="Coils"/>
    </source>
</evidence>
<keyword evidence="4 7" id="KW-0067">ATP-binding</keyword>
<evidence type="ECO:0000259" key="10">
    <source>
        <dbReference type="PROSITE" id="PS50067"/>
    </source>
</evidence>
<keyword evidence="3 7" id="KW-0547">Nucleotide-binding</keyword>
<dbReference type="SUPFAM" id="SSF52540">
    <property type="entry name" value="P-loop containing nucleoside triphosphate hydrolases"/>
    <property type="match status" value="1"/>
</dbReference>
<feature type="compositionally biased region" description="Low complexity" evidence="9">
    <location>
        <begin position="1380"/>
        <end position="1397"/>
    </location>
</feature>
<dbReference type="FunFam" id="2.60.260.20:FF:000006">
    <property type="entry name" value="DnaJ subfamily B member 13"/>
    <property type="match status" value="1"/>
</dbReference>
<feature type="compositionally biased region" description="Pro residues" evidence="9">
    <location>
        <begin position="28"/>
        <end position="38"/>
    </location>
</feature>
<dbReference type="PROSITE" id="PS00411">
    <property type="entry name" value="KINESIN_MOTOR_1"/>
    <property type="match status" value="1"/>
</dbReference>
<dbReference type="InterPro" id="IPR027640">
    <property type="entry name" value="Kinesin-like_fam"/>
</dbReference>
<feature type="coiled-coil region" evidence="8">
    <location>
        <begin position="975"/>
        <end position="1023"/>
    </location>
</feature>
<feature type="coiled-coil region" evidence="8">
    <location>
        <begin position="403"/>
        <end position="437"/>
    </location>
</feature>
<dbReference type="FunFam" id="3.40.850.10:FF:000014">
    <property type="entry name" value="Kinesin-like protein KIN-7G"/>
    <property type="match status" value="1"/>
</dbReference>
<dbReference type="InterPro" id="IPR019821">
    <property type="entry name" value="Kinesin_motor_CS"/>
</dbReference>
<evidence type="ECO:0000256" key="4">
    <source>
        <dbReference type="ARBA" id="ARBA00022840"/>
    </source>
</evidence>
<dbReference type="InterPro" id="IPR002939">
    <property type="entry name" value="DnaJ_C"/>
</dbReference>
<evidence type="ECO:0000256" key="2">
    <source>
        <dbReference type="ARBA" id="ARBA00022701"/>
    </source>
</evidence>
<dbReference type="PANTHER" id="PTHR47968">
    <property type="entry name" value="CENTROMERE PROTEIN E"/>
    <property type="match status" value="1"/>
</dbReference>
<protein>
    <submittedName>
        <fullName evidence="11">Kinesin heavy chain-like</fullName>
    </submittedName>
</protein>
<evidence type="ECO:0000256" key="7">
    <source>
        <dbReference type="PROSITE-ProRule" id="PRU00283"/>
    </source>
</evidence>
<dbReference type="SMART" id="SM00129">
    <property type="entry name" value="KISc"/>
    <property type="match status" value="1"/>
</dbReference>
<dbReference type="OrthoDB" id="3176171at2759"/>
<dbReference type="InterPro" id="IPR008971">
    <property type="entry name" value="HSP40/DnaJ_pept-bd"/>
</dbReference>
<dbReference type="GO" id="GO:0005874">
    <property type="term" value="C:microtubule"/>
    <property type="evidence" value="ECO:0007669"/>
    <property type="project" value="UniProtKB-KW"/>
</dbReference>
<reference evidence="11 12" key="1">
    <citation type="submission" date="2019-09" db="EMBL/GenBank/DDBJ databases">
        <authorList>
            <person name="Ou C."/>
        </authorList>
    </citation>
    <scope>NUCLEOTIDE SEQUENCE [LARGE SCALE GENOMIC DNA]</scope>
    <source>
        <strain evidence="11">S2</strain>
        <tissue evidence="11">Leaf</tissue>
    </source>
</reference>
<dbReference type="CDD" id="cd10747">
    <property type="entry name" value="DnaJ_C"/>
    <property type="match status" value="1"/>
</dbReference>
<dbReference type="InterPro" id="IPR036961">
    <property type="entry name" value="Kinesin_motor_dom_sf"/>
</dbReference>
<keyword evidence="5 8" id="KW-0175">Coiled coil</keyword>
<feature type="compositionally biased region" description="Pro residues" evidence="9">
    <location>
        <begin position="65"/>
        <end position="74"/>
    </location>
</feature>
<feature type="compositionally biased region" description="Low complexity" evidence="9">
    <location>
        <begin position="1407"/>
        <end position="1420"/>
    </location>
</feature>
<feature type="coiled-coil region" evidence="8">
    <location>
        <begin position="865"/>
        <end position="899"/>
    </location>
</feature>
<dbReference type="GO" id="GO:0006457">
    <property type="term" value="P:protein folding"/>
    <property type="evidence" value="ECO:0007669"/>
    <property type="project" value="InterPro"/>
</dbReference>
<dbReference type="InterPro" id="IPR027417">
    <property type="entry name" value="P-loop_NTPase"/>
</dbReference>
<accession>A0A5N5HSD7</accession>